<evidence type="ECO:0000256" key="6">
    <source>
        <dbReference type="ARBA" id="ARBA00018045"/>
    </source>
</evidence>
<evidence type="ECO:0000313" key="16">
    <source>
        <dbReference type="Proteomes" id="UP001147747"/>
    </source>
</evidence>
<evidence type="ECO:0000256" key="9">
    <source>
        <dbReference type="ARBA" id="ARBA00022691"/>
    </source>
</evidence>
<evidence type="ECO:0000256" key="14">
    <source>
        <dbReference type="SAM" id="MobiDB-lite"/>
    </source>
</evidence>
<keyword evidence="10" id="KW-0819">tRNA processing</keyword>
<dbReference type="Gene3D" id="2.120.10.80">
    <property type="entry name" value="Kelch-type beta propeller"/>
    <property type="match status" value="1"/>
</dbReference>
<dbReference type="EC" id="2.3.1.231" evidence="4"/>
<comment type="catalytic activity">
    <reaction evidence="1">
        <text>7-[(3S)-3-amino-3-carboxypropyl]wyosine(37) in tRNA(Phe) + S-adenosyl-L-methionine = 7-[(3S)-(3-amino-3-methoxycarbonyl)propyl]wyosine(37) in tRNA(Phe) + S-adenosyl-L-homocysteine</text>
        <dbReference type="Rhea" id="RHEA:36903"/>
        <dbReference type="Rhea" id="RHEA-COMP:10379"/>
        <dbReference type="Rhea" id="RHEA-COMP:11844"/>
        <dbReference type="ChEBI" id="CHEBI:57856"/>
        <dbReference type="ChEBI" id="CHEBI:59789"/>
        <dbReference type="ChEBI" id="CHEBI:73543"/>
        <dbReference type="ChEBI" id="CHEBI:74275"/>
        <dbReference type="EC" id="2.1.1.290"/>
    </reaction>
</comment>
<evidence type="ECO:0000256" key="11">
    <source>
        <dbReference type="ARBA" id="ARBA00029750"/>
    </source>
</evidence>
<dbReference type="Pfam" id="PF04072">
    <property type="entry name" value="LCM"/>
    <property type="match status" value="1"/>
</dbReference>
<feature type="region of interest" description="Disordered" evidence="14">
    <location>
        <begin position="1"/>
        <end position="23"/>
    </location>
</feature>
<accession>A0A9W9W9R5</accession>
<evidence type="ECO:0000256" key="7">
    <source>
        <dbReference type="ARBA" id="ARBA00022603"/>
    </source>
</evidence>
<comment type="similarity">
    <text evidence="3">Belongs to the methyltransferase superfamily. LCMT family.</text>
</comment>
<dbReference type="GeneID" id="81366433"/>
<dbReference type="InterPro" id="IPR015915">
    <property type="entry name" value="Kelch-typ_b-propeller"/>
</dbReference>
<dbReference type="GO" id="GO:0030488">
    <property type="term" value="P:tRNA methylation"/>
    <property type="evidence" value="ECO:0007669"/>
    <property type="project" value="TreeGrafter"/>
</dbReference>
<dbReference type="SUPFAM" id="SSF53335">
    <property type="entry name" value="S-adenosyl-L-methionine-dependent methyltransferases"/>
    <property type="match status" value="1"/>
</dbReference>
<dbReference type="Pfam" id="PF13418">
    <property type="entry name" value="Beta-prop_TYW4"/>
    <property type="match status" value="1"/>
</dbReference>
<evidence type="ECO:0000256" key="8">
    <source>
        <dbReference type="ARBA" id="ARBA00022679"/>
    </source>
</evidence>
<dbReference type="InterPro" id="IPR011043">
    <property type="entry name" value="Gal_Oxase/kelch_b-propeller"/>
</dbReference>
<dbReference type="Gene3D" id="3.40.50.150">
    <property type="entry name" value="Vaccinia Virus protein VP39"/>
    <property type="match status" value="1"/>
</dbReference>
<dbReference type="Proteomes" id="UP001147747">
    <property type="component" value="Unassembled WGS sequence"/>
</dbReference>
<dbReference type="PANTHER" id="PTHR46529:SF1">
    <property type="entry name" value="TRNA WYBUTOSINE-SYNTHESIZING PROTEIN 4"/>
    <property type="match status" value="1"/>
</dbReference>
<organism evidence="15 16">
    <name type="scientific">Penicillium cosmopolitanum</name>
    <dbReference type="NCBI Taxonomy" id="1131564"/>
    <lineage>
        <taxon>Eukaryota</taxon>
        <taxon>Fungi</taxon>
        <taxon>Dikarya</taxon>
        <taxon>Ascomycota</taxon>
        <taxon>Pezizomycotina</taxon>
        <taxon>Eurotiomycetes</taxon>
        <taxon>Eurotiomycetidae</taxon>
        <taxon>Eurotiales</taxon>
        <taxon>Aspergillaceae</taxon>
        <taxon>Penicillium</taxon>
    </lineage>
</organism>
<dbReference type="FunFam" id="3.40.50.150:FF:000383">
    <property type="entry name" value="Leucine carboxyl methyltransferase 2"/>
    <property type="match status" value="1"/>
</dbReference>
<sequence length="722" mass="79900">MGLAKKPAMAASRGSSKAEKAADEVMGTNNSSIASKRSVERIYLPEPHFFSCFVKKPQRRSPIINRGYWFRMYAMAETVRQFMEKAPVDKPKYVLNLGCGYDPLPFMLLSDEKKAGRSGHTVFVDIDYEKLMDHKKRTIQESKEITSVLEDAQFGEYEDPIQIRSSRYIAVGCDMYNLKKLDEVLRTSVLPSTDCSVLFLAEVSLTYMDVKSAHNVVTWASKLTNDVQFCILEQFFPDGPDHPFAKTMMTHFNKVRAPLFSIHEFPTLAQQEQRFRNAGWSEARARSLWDLWSDSEFLPDSIRTGLDSFEAFDEWEEFAVFASHYFVLIASNSPGVEKSECPGSTNEYSSSDVSSRFALTPHCPPENNGRRRYGALIPDGDHSVGYHGGQGEQSRLTSTDLYTRTESMNGPISTLPPPHIPTRMCHTVTPLAGNSRCLLVGGRTSPPAPLSDCWVRRDNSWSQVQPLPEPRFRHNATDILCGDETSSILVYGGKSNNHLLLDSWVLWNGKDERGWQKVNVKAVGPSPPARFGASFSRINDHSGVLFGGIGATGTILEDFWLWSLSRCEDGSLQVEITDLTQSIRDAVPQLFPFLSRFGATVNTTSLGLVVAGGIIPRQVVPADKEILLLDIQQLMALSKKKPCGPTVISSIGLGAGFEGPRPLLTGHVAHTIATDAVLLLGGGGVCYAFGNFWSEGSWLLQSQDSKTGDTWTISTAESQAHS</sequence>
<comment type="catalytic activity">
    <reaction evidence="13">
        <text>7-[(3S)-(3-amino-3-methoxycarbonyl)propyl]wyosine(37) in tRNA(Phe) + S-adenosyl-L-methionine + CO2 = wybutosine(37) in tRNA(Phe) + S-adenosyl-L-homocysteine + 2 H(+)</text>
        <dbReference type="Rhea" id="RHEA:37119"/>
        <dbReference type="Rhea" id="RHEA-COMP:11844"/>
        <dbReference type="Rhea" id="RHEA-COMP:11847"/>
        <dbReference type="ChEBI" id="CHEBI:15378"/>
        <dbReference type="ChEBI" id="CHEBI:16526"/>
        <dbReference type="ChEBI" id="CHEBI:57856"/>
        <dbReference type="ChEBI" id="CHEBI:59789"/>
        <dbReference type="ChEBI" id="CHEBI:73544"/>
        <dbReference type="ChEBI" id="CHEBI:74275"/>
        <dbReference type="EC" id="2.3.1.231"/>
    </reaction>
</comment>
<evidence type="ECO:0000256" key="10">
    <source>
        <dbReference type="ARBA" id="ARBA00022694"/>
    </source>
</evidence>
<comment type="pathway">
    <text evidence="2">tRNA modification; wybutosine-tRNA(Phe) biosynthesis.</text>
</comment>
<evidence type="ECO:0000256" key="2">
    <source>
        <dbReference type="ARBA" id="ARBA00004797"/>
    </source>
</evidence>
<dbReference type="OrthoDB" id="47172at2759"/>
<reference evidence="15" key="2">
    <citation type="journal article" date="2023" name="IMA Fungus">
        <title>Comparative genomic study of the Penicillium genus elucidates a diverse pangenome and 15 lateral gene transfer events.</title>
        <authorList>
            <person name="Petersen C."/>
            <person name="Sorensen T."/>
            <person name="Nielsen M.R."/>
            <person name="Sondergaard T.E."/>
            <person name="Sorensen J.L."/>
            <person name="Fitzpatrick D.A."/>
            <person name="Frisvad J.C."/>
            <person name="Nielsen K.L."/>
        </authorList>
    </citation>
    <scope>NUCLEOTIDE SEQUENCE</scope>
    <source>
        <strain evidence="15">IBT 29677</strain>
    </source>
</reference>
<dbReference type="InterPro" id="IPR029063">
    <property type="entry name" value="SAM-dependent_MTases_sf"/>
</dbReference>
<keyword evidence="16" id="KW-1185">Reference proteome</keyword>
<evidence type="ECO:0000256" key="3">
    <source>
        <dbReference type="ARBA" id="ARBA00010703"/>
    </source>
</evidence>
<keyword evidence="8" id="KW-0808">Transferase</keyword>
<evidence type="ECO:0000256" key="5">
    <source>
        <dbReference type="ARBA" id="ARBA00012779"/>
    </source>
</evidence>
<evidence type="ECO:0000256" key="1">
    <source>
        <dbReference type="ARBA" id="ARBA00001806"/>
    </source>
</evidence>
<dbReference type="PANTHER" id="PTHR46529">
    <property type="entry name" value="TRNA WYBUTOSINE-SYNTHESIZING PROTEIN 4"/>
    <property type="match status" value="1"/>
</dbReference>
<evidence type="ECO:0000256" key="12">
    <source>
        <dbReference type="ARBA" id="ARBA00030847"/>
    </source>
</evidence>
<dbReference type="AlphaFoldDB" id="A0A9W9W9R5"/>
<keyword evidence="7 15" id="KW-0489">Methyltransferase</keyword>
<dbReference type="EC" id="2.1.1.290" evidence="5"/>
<dbReference type="GO" id="GO:0031591">
    <property type="term" value="P:wybutosine biosynthetic process"/>
    <property type="evidence" value="ECO:0007669"/>
    <property type="project" value="TreeGrafter"/>
</dbReference>
<evidence type="ECO:0000313" key="15">
    <source>
        <dbReference type="EMBL" id="KAJ5408933.1"/>
    </source>
</evidence>
<name>A0A9W9W9R5_9EURO</name>
<dbReference type="InterPro" id="IPR007213">
    <property type="entry name" value="Ppm1/Ppm2/Tcmp"/>
</dbReference>
<reference evidence="15" key="1">
    <citation type="submission" date="2022-12" db="EMBL/GenBank/DDBJ databases">
        <authorList>
            <person name="Petersen C."/>
        </authorList>
    </citation>
    <scope>NUCLEOTIDE SEQUENCE</scope>
    <source>
        <strain evidence="15">IBT 29677</strain>
    </source>
</reference>
<protein>
    <recommendedName>
        <fullName evidence="6">tRNA wybutosine-synthesizing protein 4</fullName>
        <ecNumber evidence="5">2.1.1.290</ecNumber>
        <ecNumber evidence="4">2.3.1.231</ecNumber>
    </recommendedName>
    <alternativeName>
        <fullName evidence="12">tRNA(Phe) (7-(3-amino-3-(methoxycarbonyl)propyl)wyosine(37)-N)-methoxycarbonyltransferase</fullName>
    </alternativeName>
    <alternativeName>
        <fullName evidence="11">tRNA(Phe) (7-(3-amino-3-carboxypropyl)wyosine(37)-O)-methyltransferase</fullName>
    </alternativeName>
</protein>
<proteinExistence type="inferred from homology"/>
<gene>
    <name evidence="15" type="ORF">N7509_002816</name>
</gene>
<evidence type="ECO:0000256" key="13">
    <source>
        <dbReference type="ARBA" id="ARBA00049250"/>
    </source>
</evidence>
<dbReference type="GO" id="GO:0008175">
    <property type="term" value="F:tRNA methyltransferase activity"/>
    <property type="evidence" value="ECO:0007669"/>
    <property type="project" value="TreeGrafter"/>
</dbReference>
<dbReference type="RefSeq" id="XP_056493248.1">
    <property type="nucleotide sequence ID" value="XM_056627453.1"/>
</dbReference>
<dbReference type="EMBL" id="JAPZBU010000004">
    <property type="protein sequence ID" value="KAJ5408933.1"/>
    <property type="molecule type" value="Genomic_DNA"/>
</dbReference>
<comment type="caution">
    <text evidence="15">The sequence shown here is derived from an EMBL/GenBank/DDBJ whole genome shotgun (WGS) entry which is preliminary data.</text>
</comment>
<keyword evidence="9" id="KW-0949">S-adenosyl-L-methionine</keyword>
<evidence type="ECO:0000256" key="4">
    <source>
        <dbReference type="ARBA" id="ARBA00012155"/>
    </source>
</evidence>
<dbReference type="SUPFAM" id="SSF50965">
    <property type="entry name" value="Galactose oxidase, central domain"/>
    <property type="match status" value="1"/>
</dbReference>